<proteinExistence type="predicted"/>
<keyword evidence="2" id="KW-1185">Reference proteome</keyword>
<reference evidence="1 2" key="1">
    <citation type="journal article" date="2024" name="Plant Biotechnol. J.">
        <title>Genome and CRISPR/Cas9 system of a widespread forest tree (Populus alba) in the world.</title>
        <authorList>
            <person name="Liu Y.J."/>
            <person name="Jiang P.F."/>
            <person name="Han X.M."/>
            <person name="Li X.Y."/>
            <person name="Wang H.M."/>
            <person name="Wang Y.J."/>
            <person name="Wang X.X."/>
            <person name="Zeng Q.Y."/>
        </authorList>
    </citation>
    <scope>NUCLEOTIDE SEQUENCE [LARGE SCALE GENOMIC DNA]</scope>
    <source>
        <strain evidence="2">cv. PAL-ZL1</strain>
    </source>
</reference>
<protein>
    <submittedName>
        <fullName evidence="1">Uncharacterized protein</fullName>
    </submittedName>
</protein>
<dbReference type="Proteomes" id="UP000309997">
    <property type="component" value="Unassembled WGS sequence"/>
</dbReference>
<dbReference type="EMBL" id="RCHU02000017">
    <property type="protein sequence ID" value="KAL3567449.1"/>
    <property type="molecule type" value="Genomic_DNA"/>
</dbReference>
<name>A0ACC4AMI3_POPAL</name>
<sequence length="144" mass="16554">MSGGRVTNLPPFHHHQLQSTFSNSLSKSEHLQKLFWLPNKSKLFLSIHHQFFDNMHVPLTPPVHQQLHFTSRYHEDYSYTGSPDQDRRRSIGKATGHTSRQQSRSPSESYSSSPEPKIACGEEDISDRNITYGISETLHYAKMC</sequence>
<gene>
    <name evidence="1" type="ORF">D5086_030100</name>
</gene>
<organism evidence="1 2">
    <name type="scientific">Populus alba</name>
    <name type="common">White poplar</name>
    <dbReference type="NCBI Taxonomy" id="43335"/>
    <lineage>
        <taxon>Eukaryota</taxon>
        <taxon>Viridiplantae</taxon>
        <taxon>Streptophyta</taxon>
        <taxon>Embryophyta</taxon>
        <taxon>Tracheophyta</taxon>
        <taxon>Spermatophyta</taxon>
        <taxon>Magnoliopsida</taxon>
        <taxon>eudicotyledons</taxon>
        <taxon>Gunneridae</taxon>
        <taxon>Pentapetalae</taxon>
        <taxon>rosids</taxon>
        <taxon>fabids</taxon>
        <taxon>Malpighiales</taxon>
        <taxon>Salicaceae</taxon>
        <taxon>Saliceae</taxon>
        <taxon>Populus</taxon>
    </lineage>
</organism>
<accession>A0ACC4AMI3</accession>
<evidence type="ECO:0000313" key="1">
    <source>
        <dbReference type="EMBL" id="KAL3567449.1"/>
    </source>
</evidence>
<comment type="caution">
    <text evidence="1">The sequence shown here is derived from an EMBL/GenBank/DDBJ whole genome shotgun (WGS) entry which is preliminary data.</text>
</comment>
<evidence type="ECO:0000313" key="2">
    <source>
        <dbReference type="Proteomes" id="UP000309997"/>
    </source>
</evidence>